<reference evidence="2" key="1">
    <citation type="submission" date="2021-02" db="EMBL/GenBank/DDBJ databases">
        <authorList>
            <person name="Dougan E. K."/>
            <person name="Rhodes N."/>
            <person name="Thang M."/>
            <person name="Chan C."/>
        </authorList>
    </citation>
    <scope>NUCLEOTIDE SEQUENCE</scope>
</reference>
<evidence type="ECO:0000256" key="1">
    <source>
        <dbReference type="SAM" id="MobiDB-lite"/>
    </source>
</evidence>
<comment type="caution">
    <text evidence="2">The sequence shown here is derived from an EMBL/GenBank/DDBJ whole genome shotgun (WGS) entry which is preliminary data.</text>
</comment>
<dbReference type="EMBL" id="CAJNDS010001324">
    <property type="protein sequence ID" value="CAE7255377.1"/>
    <property type="molecule type" value="Genomic_DNA"/>
</dbReference>
<dbReference type="OrthoDB" id="10322923at2759"/>
<protein>
    <submittedName>
        <fullName evidence="2">Mak protein</fullName>
    </submittedName>
</protein>
<keyword evidence="3" id="KW-1185">Reference proteome</keyword>
<evidence type="ECO:0000313" key="3">
    <source>
        <dbReference type="Proteomes" id="UP000604046"/>
    </source>
</evidence>
<proteinExistence type="predicted"/>
<feature type="region of interest" description="Disordered" evidence="1">
    <location>
        <begin position="42"/>
        <end position="86"/>
    </location>
</feature>
<dbReference type="Proteomes" id="UP000604046">
    <property type="component" value="Unassembled WGS sequence"/>
</dbReference>
<gene>
    <name evidence="2" type="primary">Mak</name>
    <name evidence="2" type="ORF">SNAT2548_LOCUS12993</name>
</gene>
<organism evidence="2 3">
    <name type="scientific">Symbiodinium natans</name>
    <dbReference type="NCBI Taxonomy" id="878477"/>
    <lineage>
        <taxon>Eukaryota</taxon>
        <taxon>Sar</taxon>
        <taxon>Alveolata</taxon>
        <taxon>Dinophyceae</taxon>
        <taxon>Suessiales</taxon>
        <taxon>Symbiodiniaceae</taxon>
        <taxon>Symbiodinium</taxon>
    </lineage>
</organism>
<evidence type="ECO:0000313" key="2">
    <source>
        <dbReference type="EMBL" id="CAE7255377.1"/>
    </source>
</evidence>
<sequence>MLICDAHGTWPHSKMSFGVYRPQMGVASGMRVLCSDQTLQEQRRAAEQNGRQQAPVVNPITGELAGGVVPETKTATRRPPSGCRML</sequence>
<dbReference type="AlphaFoldDB" id="A0A812LYQ2"/>
<accession>A0A812LYQ2</accession>
<name>A0A812LYQ2_9DINO</name>